<dbReference type="STRING" id="933084.A0A067PUB3"/>
<keyword evidence="1" id="KW-0175">Coiled coil</keyword>
<evidence type="ECO:0000256" key="2">
    <source>
        <dbReference type="SAM" id="MobiDB-lite"/>
    </source>
</evidence>
<dbReference type="GO" id="GO:0000776">
    <property type="term" value="C:kinetochore"/>
    <property type="evidence" value="ECO:0007669"/>
    <property type="project" value="TreeGrafter"/>
</dbReference>
<feature type="compositionally biased region" description="Low complexity" evidence="2">
    <location>
        <begin position="534"/>
        <end position="550"/>
    </location>
</feature>
<dbReference type="Pfam" id="PF08317">
    <property type="entry name" value="Spc7"/>
    <property type="match status" value="1"/>
</dbReference>
<dbReference type="InterPro" id="IPR033338">
    <property type="entry name" value="Spc105/Spc7"/>
</dbReference>
<feature type="compositionally biased region" description="Pro residues" evidence="2">
    <location>
        <begin position="161"/>
        <end position="170"/>
    </location>
</feature>
<proteinExistence type="predicted"/>
<feature type="region of interest" description="Disordered" evidence="2">
    <location>
        <begin position="1"/>
        <end position="39"/>
    </location>
</feature>
<reference evidence="5" key="1">
    <citation type="journal article" date="2014" name="Proc. Natl. Acad. Sci. U.S.A.">
        <title>Extensive sampling of basidiomycete genomes demonstrates inadequacy of the white-rot/brown-rot paradigm for wood decay fungi.</title>
        <authorList>
            <person name="Riley R."/>
            <person name="Salamov A.A."/>
            <person name="Brown D.W."/>
            <person name="Nagy L.G."/>
            <person name="Floudas D."/>
            <person name="Held B.W."/>
            <person name="Levasseur A."/>
            <person name="Lombard V."/>
            <person name="Morin E."/>
            <person name="Otillar R."/>
            <person name="Lindquist E.A."/>
            <person name="Sun H."/>
            <person name="LaButti K.M."/>
            <person name="Schmutz J."/>
            <person name="Jabbour D."/>
            <person name="Luo H."/>
            <person name="Baker S.E."/>
            <person name="Pisabarro A.G."/>
            <person name="Walton J.D."/>
            <person name="Blanchette R.A."/>
            <person name="Henrissat B."/>
            <person name="Martin F."/>
            <person name="Cullen D."/>
            <person name="Hibbett D.S."/>
            <person name="Grigoriev I.V."/>
        </authorList>
    </citation>
    <scope>NUCLEOTIDE SEQUENCE [LARGE SCALE GENOMIC DNA]</scope>
    <source>
        <strain evidence="5">MUCL 33604</strain>
    </source>
</reference>
<dbReference type="InterPro" id="IPR013253">
    <property type="entry name" value="Spc7_domain"/>
</dbReference>
<dbReference type="GO" id="GO:1990758">
    <property type="term" value="P:mitotic sister chromatid biorientation"/>
    <property type="evidence" value="ECO:0007669"/>
    <property type="project" value="TreeGrafter"/>
</dbReference>
<feature type="compositionally biased region" description="Low complexity" evidence="2">
    <location>
        <begin position="689"/>
        <end position="698"/>
    </location>
</feature>
<dbReference type="SMART" id="SM00787">
    <property type="entry name" value="Spc7"/>
    <property type="match status" value="1"/>
</dbReference>
<accession>A0A067PUB3</accession>
<evidence type="ECO:0000313" key="4">
    <source>
        <dbReference type="EMBL" id="KDQ54882.1"/>
    </source>
</evidence>
<feature type="compositionally biased region" description="Pro residues" evidence="2">
    <location>
        <begin position="551"/>
        <end position="563"/>
    </location>
</feature>
<feature type="region of interest" description="Disordered" evidence="2">
    <location>
        <begin position="827"/>
        <end position="897"/>
    </location>
</feature>
<protein>
    <recommendedName>
        <fullName evidence="3">Spc7 kinetochore protein domain-containing protein</fullName>
    </recommendedName>
</protein>
<feature type="compositionally biased region" description="Polar residues" evidence="2">
    <location>
        <begin position="521"/>
        <end position="533"/>
    </location>
</feature>
<feature type="compositionally biased region" description="Basic and acidic residues" evidence="2">
    <location>
        <begin position="854"/>
        <end position="867"/>
    </location>
</feature>
<feature type="compositionally biased region" description="Low complexity" evidence="2">
    <location>
        <begin position="654"/>
        <end position="677"/>
    </location>
</feature>
<feature type="compositionally biased region" description="Acidic residues" evidence="2">
    <location>
        <begin position="232"/>
        <end position="249"/>
    </location>
</feature>
<feature type="compositionally biased region" description="Acidic residues" evidence="2">
    <location>
        <begin position="381"/>
        <end position="390"/>
    </location>
</feature>
<feature type="region of interest" description="Disordered" evidence="2">
    <location>
        <begin position="987"/>
        <end position="1019"/>
    </location>
</feature>
<dbReference type="PANTHER" id="PTHR28260:SF1">
    <property type="entry name" value="SPINDLE POLE BODY COMPONENT SPC105"/>
    <property type="match status" value="1"/>
</dbReference>
<organism evidence="4 5">
    <name type="scientific">Jaapia argillacea MUCL 33604</name>
    <dbReference type="NCBI Taxonomy" id="933084"/>
    <lineage>
        <taxon>Eukaryota</taxon>
        <taxon>Fungi</taxon>
        <taxon>Dikarya</taxon>
        <taxon>Basidiomycota</taxon>
        <taxon>Agaricomycotina</taxon>
        <taxon>Agaricomycetes</taxon>
        <taxon>Agaricomycetidae</taxon>
        <taxon>Jaapiales</taxon>
        <taxon>Jaapiaceae</taxon>
        <taxon>Jaapia</taxon>
    </lineage>
</organism>
<feature type="compositionally biased region" description="Low complexity" evidence="2">
    <location>
        <begin position="599"/>
        <end position="614"/>
    </location>
</feature>
<evidence type="ECO:0000256" key="1">
    <source>
        <dbReference type="SAM" id="Coils"/>
    </source>
</evidence>
<feature type="compositionally biased region" description="Pro residues" evidence="2">
    <location>
        <begin position="678"/>
        <end position="688"/>
    </location>
</feature>
<dbReference type="HOGENOM" id="CLU_002132_0_0_1"/>
<name>A0A067PUB3_9AGAM</name>
<dbReference type="PANTHER" id="PTHR28260">
    <property type="entry name" value="SPINDLE POLE BODY COMPONENT SPC105"/>
    <property type="match status" value="1"/>
</dbReference>
<dbReference type="Pfam" id="PF18210">
    <property type="entry name" value="Knl1_RWD_C"/>
    <property type="match status" value="1"/>
</dbReference>
<feature type="compositionally biased region" description="Low complexity" evidence="2">
    <location>
        <begin position="324"/>
        <end position="337"/>
    </location>
</feature>
<feature type="coiled-coil region" evidence="1">
    <location>
        <begin position="1118"/>
        <end position="1233"/>
    </location>
</feature>
<dbReference type="GO" id="GO:0034501">
    <property type="term" value="P:protein localization to kinetochore"/>
    <property type="evidence" value="ECO:0007669"/>
    <property type="project" value="TreeGrafter"/>
</dbReference>
<gene>
    <name evidence="4" type="ORF">JAAARDRAFT_37995</name>
</gene>
<sequence>MVKSNSPNKRRKSIAVPNHKKSSSHKKRPHSLAPGEILSPRARARRVLMPRKSILKSSLNIQPPIDPTLLTSASEEANTLANATIAQTLEFTSLPASVSLPTQLDATKENTNIQTTTTMGPRKSLGRRVTFDGHAYVRVFEVPPKVGFASPASSPDTSPQQPLPPPPVPNAGPSRRSSVGGAGGITNENAYTHQPRRSSLRRQSEGGEMSMELDDSVAFSPSHFLPQPAGEGEGEYDDWDEGEGDESMEITEAIQQSILRRRSVSLGFPSSSRRKSSIAPPPPDDAPTSSDTEGVEGEDMSFTRANPRLPLSQITEADESLDHTSSTTTTSASESESYPMEFTVPLTQSLREPKPPSEAWLALRAVTHGGDEPEPPPPVPSDDEGEEGMELTDALQRLSAARTSFGLEGEDVGGEVSFESTDSFVSDQEPDGEGDRTVNVTGLLRRASGVRFEELGMDEGGDMGEERIYPDLSGFGLPREDGEEGEEEENRTPVAHPANRPVPGAFGESVSGLPVVAPAQSGHSVFSAPSQTNSVFSAPSQSSSVFSAPVPTVPPSVFSPPVPAATSVFSPPPPPDQPAAPKPFAFSFTPRGDSEGNEGESASRSSPGVSGSRSNGKENGDARPVNSETTTSTSVPVKPLTTTQSPFHPPPFKPLKSTPTSQTPKPKPAFTAAFAPPVSVPRPAPLSRPTPNTSRPTPGQKRTAAISGLNFDEAEDGEKPSPKKKVAFGGGRDSPVSSGVGAVKTPGRLSPSKRAPFEAASTTQGGIGARRASVGGRRPPGYLAHRRSLGGVLSLGPNSVAGQNQEGGVNEKMVGMTRLGRASVGSTSVSAEEPLAPLPPAMVDKPASPVSKGKGKEVEMRCEREFVRQNVAVPSPTRGSPSPVSLASPRRSGSPVSRIAPLAVPSHVTATPVELEGPMVVDITFDEEDEVEVNPTEQWRMDVEAAGPAGLEAEPFEEDEGPAISIEQFLTMTGIKFMDELTVPRRSTIHRSALQPRDGKRRRSSSSTGEGAEEDEEEVQIPLAEYVTAMTVDVPQLELYLLVAKDLRAWIEHGKVNFKQAEEEVAKVTPELFKEFSSCDEEDRLDFQQTLKLIKAYAHASARSQWYDWKLSWVQGLHEKAEEGFSQLESDAKVLENIIKDAQDVIPSLQEEYDQIMRELEKEQAEVEQIQNCDQGHLADLKAAIAEQESILDVFRSDISESNAKLERIQDKLSEIEAQNHEATEAIAEGQRKLHIQKNGTQAEVFKLRDELDVIDELHMLRILKVKHDLMEFVYASTLRVTVPCVKFKPIQEEVTIVRVDDPASRRRDTFPQLSDFMLRTVRHQITNRKDTVNVRQIYQILADTCSACAQFRTQLNFLAIKFPTSIEINPPTGSDSSQLRVKVVVLFRKTRAKAVVSYILDKESLASWPMSIGSIVFDVKVVYGDIEAGTILNAVRSRMHQANPADNHGCMMDACIEAAEQYE</sequence>
<dbReference type="EMBL" id="KL197727">
    <property type="protein sequence ID" value="KDQ54882.1"/>
    <property type="molecule type" value="Genomic_DNA"/>
</dbReference>
<dbReference type="OrthoDB" id="5592879at2759"/>
<dbReference type="InParanoid" id="A0A067PUB3"/>
<evidence type="ECO:0000259" key="3">
    <source>
        <dbReference type="SMART" id="SM00787"/>
    </source>
</evidence>
<keyword evidence="5" id="KW-1185">Reference proteome</keyword>
<feature type="compositionally biased region" description="Basic residues" evidence="2">
    <location>
        <begin position="8"/>
        <end position="30"/>
    </location>
</feature>
<dbReference type="InterPro" id="IPR040850">
    <property type="entry name" value="Knl1_RWD_C"/>
</dbReference>
<feature type="region of interest" description="Disordered" evidence="2">
    <location>
        <begin position="473"/>
        <end position="785"/>
    </location>
</feature>
<dbReference type="Proteomes" id="UP000027265">
    <property type="component" value="Unassembled WGS sequence"/>
</dbReference>
<feature type="domain" description="Spc7 kinetochore protein" evidence="3">
    <location>
        <begin position="949"/>
        <end position="1284"/>
    </location>
</feature>
<dbReference type="SUPFAM" id="SSF57997">
    <property type="entry name" value="Tropomyosin"/>
    <property type="match status" value="1"/>
</dbReference>
<feature type="compositionally biased region" description="Polar residues" evidence="2">
    <location>
        <begin position="626"/>
        <end position="646"/>
    </location>
</feature>
<evidence type="ECO:0000313" key="5">
    <source>
        <dbReference type="Proteomes" id="UP000027265"/>
    </source>
</evidence>
<feature type="region of interest" description="Disordered" evidence="2">
    <location>
        <begin position="148"/>
        <end position="437"/>
    </location>
</feature>
<feature type="compositionally biased region" description="Pro residues" evidence="2">
    <location>
        <begin position="570"/>
        <end position="581"/>
    </location>
</feature>
<dbReference type="GO" id="GO:0007094">
    <property type="term" value="P:mitotic spindle assembly checkpoint signaling"/>
    <property type="evidence" value="ECO:0007669"/>
    <property type="project" value="TreeGrafter"/>
</dbReference>